<dbReference type="AlphaFoldDB" id="A0A244EU85"/>
<sequence length="65" mass="7185">MLSEREARRFKLQRGLSIFLLSVAGLFLAESLYVYAACGGPGYPVFKGVVAVGSGSVMFYFSKRW</sequence>
<dbReference type="OrthoDB" id="7023449at2"/>
<evidence type="ECO:0000256" key="1">
    <source>
        <dbReference type="SAM" id="Phobius"/>
    </source>
</evidence>
<dbReference type="EMBL" id="MTSA01000005">
    <property type="protein sequence ID" value="OUM08095.1"/>
    <property type="molecule type" value="Genomic_DNA"/>
</dbReference>
<keyword evidence="1" id="KW-0812">Transmembrane</keyword>
<protein>
    <submittedName>
        <fullName evidence="2">Uncharacterized protein</fullName>
    </submittedName>
</protein>
<reference evidence="2 3" key="1">
    <citation type="submission" date="2017-01" db="EMBL/GenBank/DDBJ databases">
        <authorList>
            <person name="Mah S.A."/>
            <person name="Swanson W.J."/>
            <person name="Moy G.W."/>
            <person name="Vacquier V.D."/>
        </authorList>
    </citation>
    <scope>NUCLEOTIDE SEQUENCE [LARGE SCALE GENOMIC DNA]</scope>
    <source>
        <strain evidence="2">PDD-32b-74</strain>
    </source>
</reference>
<evidence type="ECO:0000313" key="3">
    <source>
        <dbReference type="Proteomes" id="UP000195128"/>
    </source>
</evidence>
<feature type="transmembrane region" description="Helical" evidence="1">
    <location>
        <begin position="12"/>
        <end position="36"/>
    </location>
</feature>
<feature type="transmembrane region" description="Helical" evidence="1">
    <location>
        <begin position="42"/>
        <end position="61"/>
    </location>
</feature>
<keyword evidence="1" id="KW-1133">Transmembrane helix</keyword>
<keyword evidence="1" id="KW-0472">Membrane</keyword>
<evidence type="ECO:0000313" key="2">
    <source>
        <dbReference type="EMBL" id="OUM08095.1"/>
    </source>
</evidence>
<comment type="caution">
    <text evidence="2">The sequence shown here is derived from an EMBL/GenBank/DDBJ whole genome shotgun (WGS) entry which is preliminary data.</text>
</comment>
<proteinExistence type="predicted"/>
<name>A0A244EU85_PSESX</name>
<dbReference type="Proteomes" id="UP000195128">
    <property type="component" value="Unassembled WGS sequence"/>
</dbReference>
<organism evidence="2 3">
    <name type="scientific">Pseudomonas syringae</name>
    <dbReference type="NCBI Taxonomy" id="317"/>
    <lineage>
        <taxon>Bacteria</taxon>
        <taxon>Pseudomonadati</taxon>
        <taxon>Pseudomonadota</taxon>
        <taxon>Gammaproteobacteria</taxon>
        <taxon>Pseudomonadales</taxon>
        <taxon>Pseudomonadaceae</taxon>
        <taxon>Pseudomonas</taxon>
    </lineage>
</organism>
<gene>
    <name evidence="2" type="ORF">BW686_07815</name>
</gene>
<dbReference type="RefSeq" id="WP_086934802.1">
    <property type="nucleotide sequence ID" value="NZ_MTSA01000005.1"/>
</dbReference>
<accession>A0A244EU85</accession>